<dbReference type="Pfam" id="PF08186">
    <property type="entry name" value="Wound_ind"/>
    <property type="match status" value="1"/>
</dbReference>
<reference evidence="7 8" key="1">
    <citation type="journal article" date="2010" name="Science">
        <title>Genomic analysis of organismal complexity in the multicellular green alga Volvox carteri.</title>
        <authorList>
            <person name="Prochnik S.E."/>
            <person name="Umen J."/>
            <person name="Nedelcu A.M."/>
            <person name="Hallmann A."/>
            <person name="Miller S.M."/>
            <person name="Nishii I."/>
            <person name="Ferris P."/>
            <person name="Kuo A."/>
            <person name="Mitros T."/>
            <person name="Fritz-Laylin L.K."/>
            <person name="Hellsten U."/>
            <person name="Chapman J."/>
            <person name="Simakov O."/>
            <person name="Rensing S.A."/>
            <person name="Terry A."/>
            <person name="Pangilinan J."/>
            <person name="Kapitonov V."/>
            <person name="Jurka J."/>
            <person name="Salamov A."/>
            <person name="Shapiro H."/>
            <person name="Schmutz J."/>
            <person name="Grimwood J."/>
            <person name="Lindquist E."/>
            <person name="Lucas S."/>
            <person name="Grigoriev I.V."/>
            <person name="Schmitt R."/>
            <person name="Kirk D."/>
            <person name="Rokhsar D.S."/>
        </authorList>
    </citation>
    <scope>NUCLEOTIDE SEQUENCE [LARGE SCALE GENOMIC DNA]</scope>
    <source>
        <strain evidence="8">f. Nagariensis / Eve</strain>
    </source>
</reference>
<dbReference type="Pfam" id="PF01521">
    <property type="entry name" value="Fe-S_biosyn"/>
    <property type="match status" value="1"/>
</dbReference>
<dbReference type="GO" id="GO:0120510">
    <property type="term" value="C:mitochondrial [4Fe-4S] assembly complex"/>
    <property type="evidence" value="ECO:0007669"/>
    <property type="project" value="UniProtKB-ARBA"/>
</dbReference>
<dbReference type="RefSeq" id="XP_002957424.1">
    <property type="nucleotide sequence ID" value="XM_002957378.1"/>
</dbReference>
<keyword evidence="3" id="KW-0479">Metal-binding</keyword>
<evidence type="ECO:0000313" key="7">
    <source>
        <dbReference type="EMBL" id="EFJ41479.1"/>
    </source>
</evidence>
<keyword evidence="5" id="KW-0496">Mitochondrion</keyword>
<dbReference type="PANTHER" id="PTHR43011:SF1">
    <property type="entry name" value="IRON-SULFUR CLUSTER ASSEMBLY 2 HOMOLOG, MITOCHONDRIAL"/>
    <property type="match status" value="1"/>
</dbReference>
<dbReference type="GO" id="GO:0051539">
    <property type="term" value="F:4 iron, 4 sulfur cluster binding"/>
    <property type="evidence" value="ECO:0007669"/>
    <property type="project" value="TreeGrafter"/>
</dbReference>
<comment type="subcellular location">
    <subcellularLocation>
        <location evidence="1">Mitochondrion</location>
    </subcellularLocation>
</comment>
<dbReference type="EMBL" id="GL378394">
    <property type="protein sequence ID" value="EFJ41479.1"/>
    <property type="molecule type" value="Genomic_DNA"/>
</dbReference>
<keyword evidence="4" id="KW-0408">Iron</keyword>
<dbReference type="Proteomes" id="UP000001058">
    <property type="component" value="Unassembled WGS sequence"/>
</dbReference>
<evidence type="ECO:0000256" key="4">
    <source>
        <dbReference type="ARBA" id="ARBA00023004"/>
    </source>
</evidence>
<dbReference type="InterPro" id="IPR012643">
    <property type="entry name" value="Wound_ind"/>
</dbReference>
<dbReference type="InterPro" id="IPR035903">
    <property type="entry name" value="HesB-like_dom_sf"/>
</dbReference>
<keyword evidence="8" id="KW-1185">Reference proteome</keyword>
<dbReference type="AlphaFoldDB" id="D8UFL5"/>
<dbReference type="GO" id="GO:0005506">
    <property type="term" value="F:iron ion binding"/>
    <property type="evidence" value="ECO:0007669"/>
    <property type="project" value="TreeGrafter"/>
</dbReference>
<dbReference type="GO" id="GO:0051537">
    <property type="term" value="F:2 iron, 2 sulfur cluster binding"/>
    <property type="evidence" value="ECO:0007669"/>
    <property type="project" value="TreeGrafter"/>
</dbReference>
<dbReference type="NCBIfam" id="TIGR00049">
    <property type="entry name" value="iron-sulfur cluster assembly accessory protein"/>
    <property type="match status" value="1"/>
</dbReference>
<dbReference type="GeneID" id="9626875"/>
<evidence type="ECO:0000256" key="5">
    <source>
        <dbReference type="ARBA" id="ARBA00023128"/>
    </source>
</evidence>
<protein>
    <recommendedName>
        <fullName evidence="6">Core domain-containing protein</fullName>
    </recommendedName>
</protein>
<dbReference type="PANTHER" id="PTHR43011">
    <property type="entry name" value="IRON-SULFUR CLUSTER ASSEMBLY 2 HOMOLOG, MITOCHONDRIAL"/>
    <property type="match status" value="1"/>
</dbReference>
<dbReference type="eggNOG" id="KOG1119">
    <property type="taxonomic scope" value="Eukaryota"/>
</dbReference>
<dbReference type="OrthoDB" id="1938621at2759"/>
<dbReference type="KEGG" id="vcn:VOLCADRAFT_107681"/>
<evidence type="ECO:0000259" key="6">
    <source>
        <dbReference type="Pfam" id="PF01521"/>
    </source>
</evidence>
<evidence type="ECO:0000256" key="1">
    <source>
        <dbReference type="ARBA" id="ARBA00004173"/>
    </source>
</evidence>
<dbReference type="FunCoup" id="D8UFL5">
    <property type="interactions" value="907"/>
</dbReference>
<gene>
    <name evidence="7" type="ORF">VOLCADRAFT_107681</name>
</gene>
<organism evidence="8">
    <name type="scientific">Volvox carteri f. nagariensis</name>
    <dbReference type="NCBI Taxonomy" id="3068"/>
    <lineage>
        <taxon>Eukaryota</taxon>
        <taxon>Viridiplantae</taxon>
        <taxon>Chlorophyta</taxon>
        <taxon>core chlorophytes</taxon>
        <taxon>Chlorophyceae</taxon>
        <taxon>CS clade</taxon>
        <taxon>Chlamydomonadales</taxon>
        <taxon>Volvocaceae</taxon>
        <taxon>Volvox</taxon>
    </lineage>
</organism>
<evidence type="ECO:0000313" key="8">
    <source>
        <dbReference type="Proteomes" id="UP000001058"/>
    </source>
</evidence>
<dbReference type="Gene3D" id="2.60.300.12">
    <property type="entry name" value="HesB-like domain"/>
    <property type="match status" value="1"/>
</dbReference>
<dbReference type="SUPFAM" id="SSF89360">
    <property type="entry name" value="HesB-like domain"/>
    <property type="match status" value="1"/>
</dbReference>
<proteinExistence type="inferred from homology"/>
<dbReference type="STRING" id="3068.D8UFL5"/>
<sequence length="171" mass="18335">MIYDVNSHLFRSFLAVTGGANAGAANAPAVRHRCGNGGLSPHGRCIRTRDPSFGSGALFPWQQQLHLLARLRELQAENPGGSGLALRVEVEGGGCSGFQYKFKLEEATKEDDMVFECEGGRVVCDVISLEFLRGAVLEFEDSIMRSAFTISKNPNAEASCGCGSSFAAKMK</sequence>
<dbReference type="GO" id="GO:0016226">
    <property type="term" value="P:iron-sulfur cluster assembly"/>
    <property type="evidence" value="ECO:0007669"/>
    <property type="project" value="InterPro"/>
</dbReference>
<feature type="domain" description="Core" evidence="6">
    <location>
        <begin position="69"/>
        <end position="163"/>
    </location>
</feature>
<dbReference type="InterPro" id="IPR016092">
    <property type="entry name" value="ATAP"/>
</dbReference>
<name>D8UFL5_VOLCA</name>
<accession>D8UFL5</accession>
<evidence type="ECO:0000256" key="2">
    <source>
        <dbReference type="ARBA" id="ARBA00006718"/>
    </source>
</evidence>
<dbReference type="FunFam" id="2.60.300.12:FF:000006">
    <property type="entry name" value="Iron-sulfur cluster assembly 2 mitochondrial"/>
    <property type="match status" value="1"/>
</dbReference>
<comment type="similarity">
    <text evidence="2">Belongs to the HesB/IscA family.</text>
</comment>
<dbReference type="InParanoid" id="D8UFL5"/>
<dbReference type="InterPro" id="IPR000361">
    <property type="entry name" value="ATAP_core_dom"/>
</dbReference>
<evidence type="ECO:0000256" key="3">
    <source>
        <dbReference type="ARBA" id="ARBA00022723"/>
    </source>
</evidence>